<reference evidence="2 3" key="1">
    <citation type="submission" date="2020-03" db="EMBL/GenBank/DDBJ databases">
        <title>Draft Genome Sequence of Cudoniella acicularis.</title>
        <authorList>
            <person name="Buettner E."/>
            <person name="Kellner H."/>
        </authorList>
    </citation>
    <scope>NUCLEOTIDE SEQUENCE [LARGE SCALE GENOMIC DNA]</scope>
    <source>
        <strain evidence="2 3">DSM 108380</strain>
    </source>
</reference>
<dbReference type="SUPFAM" id="SSF55753">
    <property type="entry name" value="Actin depolymerizing proteins"/>
    <property type="match status" value="1"/>
</dbReference>
<feature type="compositionally biased region" description="Polar residues" evidence="1">
    <location>
        <begin position="693"/>
        <end position="702"/>
    </location>
</feature>
<feature type="region of interest" description="Disordered" evidence="1">
    <location>
        <begin position="783"/>
        <end position="838"/>
    </location>
</feature>
<feature type="compositionally biased region" description="Low complexity" evidence="1">
    <location>
        <begin position="1096"/>
        <end position="1113"/>
    </location>
</feature>
<feature type="compositionally biased region" description="Polar residues" evidence="1">
    <location>
        <begin position="537"/>
        <end position="560"/>
    </location>
</feature>
<feature type="region of interest" description="Disordered" evidence="1">
    <location>
        <begin position="436"/>
        <end position="765"/>
    </location>
</feature>
<evidence type="ECO:0000313" key="3">
    <source>
        <dbReference type="Proteomes" id="UP000566819"/>
    </source>
</evidence>
<feature type="region of interest" description="Disordered" evidence="1">
    <location>
        <begin position="869"/>
        <end position="1004"/>
    </location>
</feature>
<feature type="compositionally biased region" description="Low complexity" evidence="1">
    <location>
        <begin position="1125"/>
        <end position="1137"/>
    </location>
</feature>
<feature type="compositionally biased region" description="Polar residues" evidence="1">
    <location>
        <begin position="326"/>
        <end position="339"/>
    </location>
</feature>
<dbReference type="CDD" id="cd11282">
    <property type="entry name" value="ADF_coactosin_like"/>
    <property type="match status" value="1"/>
</dbReference>
<feature type="compositionally biased region" description="Polar residues" evidence="1">
    <location>
        <begin position="1138"/>
        <end position="1153"/>
    </location>
</feature>
<accession>A0A8H4R9Z8</accession>
<feature type="region of interest" description="Disordered" evidence="1">
    <location>
        <begin position="380"/>
        <end position="406"/>
    </location>
</feature>
<protein>
    <recommendedName>
        <fullName evidence="4">ADF-H domain-containing protein</fullName>
    </recommendedName>
</protein>
<comment type="caution">
    <text evidence="2">The sequence shown here is derived from an EMBL/GenBank/DDBJ whole genome shotgun (WGS) entry which is preliminary data.</text>
</comment>
<feature type="compositionally biased region" description="Basic and acidic residues" evidence="1">
    <location>
        <begin position="744"/>
        <end position="764"/>
    </location>
</feature>
<feature type="compositionally biased region" description="Basic and acidic residues" evidence="1">
    <location>
        <begin position="717"/>
        <end position="731"/>
    </location>
</feature>
<evidence type="ECO:0000256" key="1">
    <source>
        <dbReference type="SAM" id="MobiDB-lite"/>
    </source>
</evidence>
<feature type="compositionally biased region" description="Basic and acidic residues" evidence="1">
    <location>
        <begin position="1068"/>
        <end position="1083"/>
    </location>
</feature>
<feature type="compositionally biased region" description="Polar residues" evidence="1">
    <location>
        <begin position="1045"/>
        <end position="1063"/>
    </location>
</feature>
<feature type="compositionally biased region" description="Polar residues" evidence="1">
    <location>
        <begin position="654"/>
        <end position="664"/>
    </location>
</feature>
<keyword evidence="3" id="KW-1185">Reference proteome</keyword>
<dbReference type="Proteomes" id="UP000566819">
    <property type="component" value="Unassembled WGS sequence"/>
</dbReference>
<feature type="compositionally biased region" description="Polar residues" evidence="1">
    <location>
        <begin position="1199"/>
        <end position="1218"/>
    </location>
</feature>
<feature type="compositionally biased region" description="Polar residues" evidence="1">
    <location>
        <begin position="1085"/>
        <end position="1095"/>
    </location>
</feature>
<gene>
    <name evidence="2" type="ORF">G7Y89_g11954</name>
</gene>
<feature type="compositionally biased region" description="Basic and acidic residues" evidence="1">
    <location>
        <begin position="1032"/>
        <end position="1044"/>
    </location>
</feature>
<feature type="compositionally biased region" description="Basic and acidic residues" evidence="1">
    <location>
        <begin position="934"/>
        <end position="946"/>
    </location>
</feature>
<proteinExistence type="predicted"/>
<feature type="compositionally biased region" description="Pro residues" evidence="1">
    <location>
        <begin position="209"/>
        <end position="226"/>
    </location>
</feature>
<dbReference type="EMBL" id="JAAMPI010001201">
    <property type="protein sequence ID" value="KAF4626207.1"/>
    <property type="molecule type" value="Genomic_DNA"/>
</dbReference>
<feature type="compositionally biased region" description="Polar residues" evidence="1">
    <location>
        <begin position="506"/>
        <end position="516"/>
    </location>
</feature>
<feature type="compositionally biased region" description="Polar residues" evidence="1">
    <location>
        <begin position="462"/>
        <end position="473"/>
    </location>
</feature>
<feature type="region of interest" description="Disordered" evidence="1">
    <location>
        <begin position="149"/>
        <end position="367"/>
    </location>
</feature>
<evidence type="ECO:0000313" key="2">
    <source>
        <dbReference type="EMBL" id="KAF4626207.1"/>
    </source>
</evidence>
<evidence type="ECO:0008006" key="4">
    <source>
        <dbReference type="Google" id="ProtNLM"/>
    </source>
</evidence>
<dbReference type="InterPro" id="IPR029006">
    <property type="entry name" value="ADF-H/Gelsolin-like_dom_sf"/>
</dbReference>
<sequence length="1331" mass="144755">MSLNGLDDVKLKEAHDAAAVEPGGWFLLKYVSRDEVELMGKGNGGIVEIRNAIASYEEPSPLFGFLHYRRRNVLIKYVPEDCSRLVQARVTVHFNAVTERFSPHDTVFPITNSKELRDTTLSAACSLHTASGSTSSSTSSLRRRRLMEIAEDAEEDNRNRQSTVLEERPPTAKAPSVSEVPTFLPDEPPPSGLTPSISAPSRVIDLETFPPPPREPQFSENPPPSPTKTIDESQPRKSSQSTRPELYSTYGSIGRPKVKLGPRPSLDVTGRPHTSGAASHYRPVSTLPAGLKLFSKGSRRGANRPQSHYGGETPSMTISPPPVPNDMSQLFQATPSRPHTSGGRPPLSPRPLIQPPASTLKTPTITPEKARLLKAMEMRKKQMSAPVHTDRPCPSASLVSPPVDRISETPKEVHDSLAMLDGMAKGNDSAIAFDASSTLKTDESDATRSDSYPVSPVGPSEQAESTRASSISELTDETVQEGNSAKPLVAEPELEVTEKQAEKFNSPDQPLDSSMSIEKDVEVDDVEPVPEVAAVPNQSSSQTATTDYVESEISQESRSMVTEDLDRNHESMQNEEEEIQDRSDGHQSQPVPVVADEPIGKDTETTGTSTADPATEDAKPIVEDTILTDKAPSANDVENLNATATAEELVVPPQQETRPVSTASAKWKIPRSKFSMQDLKAEDAIPSIPTEPVPSSENQSRFSVPRKSPVESTFSTDTKRSLTENEQDGKSSKRKKRRGLVEPIRTDIDLTDRSGHNSDSHFSSDEDLMDELQSAVVQEAKPISVSKSPISPMFPTSKKADSWRNRFSRAASNPLRKDEPDSQLLTIPTKDPSRSVSASAAYLNRINQEPAKPIAKKVNLGSGISQRIKALEKFSTTPGATPSPPTTGPTAGSSPSFFSVRKASIRGASKSPSIADRANSFTQNTPSPSGSRESSPEAKKIRERSGSIKNRVGAFESSPIPMNQPGRARPRSRPESRPESISVTARIIRDPSQPFQPQSEVSKDPFAFAPLDLKQSPLVIDHQKAVTPPKETIQERRLSKERRNSTASDATNSTPKAKRSSITIVKEMISDRRSSFAERRRSINLEPSNSSSTNLKTPSRPPSVKSPSRPPSTHASPMHGHHGRSLSISSRKSTSSRDQNNTLSPAGDSSPSINEEKSDKKSNRASRMLRRMSSSLSSGRKALAHAVSPTVREDPEPINNGSQSLASSHPTTPSTPNVNIGDVNVQFPDSLLWKRRSMMLDSQGFLILSPALTASGNTKNKTSGGATRRFHLSEFRPPVIPDVEMQELPNSVVLDFFEGGGLQMACEDRARQGQMLEVLQEAHNTWAAQGQ</sequence>
<name>A0A8H4R9Z8_9HELO</name>
<organism evidence="2 3">
    <name type="scientific">Cudoniella acicularis</name>
    <dbReference type="NCBI Taxonomy" id="354080"/>
    <lineage>
        <taxon>Eukaryota</taxon>
        <taxon>Fungi</taxon>
        <taxon>Dikarya</taxon>
        <taxon>Ascomycota</taxon>
        <taxon>Pezizomycotina</taxon>
        <taxon>Leotiomycetes</taxon>
        <taxon>Helotiales</taxon>
        <taxon>Tricladiaceae</taxon>
        <taxon>Cudoniella</taxon>
    </lineage>
</organism>
<dbReference type="OrthoDB" id="74412at2759"/>
<dbReference type="Gene3D" id="3.40.20.10">
    <property type="entry name" value="Severin"/>
    <property type="match status" value="1"/>
</dbReference>
<feature type="region of interest" description="Disordered" evidence="1">
    <location>
        <begin position="1016"/>
        <end position="1221"/>
    </location>
</feature>